<reference evidence="3 4" key="1">
    <citation type="submission" date="2024-11" db="EMBL/GenBank/DDBJ databases">
        <title>Chromosome-level genome assembly of Eucalyptus globulus Labill. provides insights into its genome evolution.</title>
        <authorList>
            <person name="Li X."/>
        </authorList>
    </citation>
    <scope>NUCLEOTIDE SEQUENCE [LARGE SCALE GENOMIC DNA]</scope>
    <source>
        <strain evidence="3">CL2024</strain>
        <tissue evidence="3">Fresh tender leaves</tissue>
    </source>
</reference>
<dbReference type="InterPro" id="IPR053168">
    <property type="entry name" value="Glutamic_endopeptidase"/>
</dbReference>
<dbReference type="PROSITE" id="PS52045">
    <property type="entry name" value="NEPROSIN_PEP_CD"/>
    <property type="match status" value="1"/>
</dbReference>
<dbReference type="AlphaFoldDB" id="A0ABD3KU23"/>
<dbReference type="PANTHER" id="PTHR31589:SF24">
    <property type="entry name" value="OS07G0205500 PROTEIN"/>
    <property type="match status" value="1"/>
</dbReference>
<dbReference type="PANTHER" id="PTHR31589">
    <property type="entry name" value="PROTEIN, PUTATIVE (DUF239)-RELATED-RELATED"/>
    <property type="match status" value="1"/>
</dbReference>
<protein>
    <recommendedName>
        <fullName evidence="2">Neprosin PEP catalytic domain-containing protein</fullName>
    </recommendedName>
</protein>
<dbReference type="Gene3D" id="3.90.1320.10">
    <property type="entry name" value="Outer-capsid protein sigma 3, large lobe"/>
    <property type="match status" value="1"/>
</dbReference>
<organism evidence="3 4">
    <name type="scientific">Eucalyptus globulus</name>
    <name type="common">Tasmanian blue gum</name>
    <dbReference type="NCBI Taxonomy" id="34317"/>
    <lineage>
        <taxon>Eukaryota</taxon>
        <taxon>Viridiplantae</taxon>
        <taxon>Streptophyta</taxon>
        <taxon>Embryophyta</taxon>
        <taxon>Tracheophyta</taxon>
        <taxon>Spermatophyta</taxon>
        <taxon>Magnoliopsida</taxon>
        <taxon>eudicotyledons</taxon>
        <taxon>Gunneridae</taxon>
        <taxon>Pentapetalae</taxon>
        <taxon>rosids</taxon>
        <taxon>malvids</taxon>
        <taxon>Myrtales</taxon>
        <taxon>Myrtaceae</taxon>
        <taxon>Myrtoideae</taxon>
        <taxon>Eucalypteae</taxon>
        <taxon>Eucalyptus</taxon>
    </lineage>
</organism>
<dbReference type="Pfam" id="PF14365">
    <property type="entry name" value="Neprosin_AP"/>
    <property type="match status" value="1"/>
</dbReference>
<feature type="domain" description="Neprosin PEP catalytic" evidence="2">
    <location>
        <begin position="130"/>
        <end position="381"/>
    </location>
</feature>
<proteinExistence type="predicted"/>
<dbReference type="Proteomes" id="UP001634007">
    <property type="component" value="Unassembled WGS sequence"/>
</dbReference>
<evidence type="ECO:0000313" key="4">
    <source>
        <dbReference type="Proteomes" id="UP001634007"/>
    </source>
</evidence>
<dbReference type="Pfam" id="PF03080">
    <property type="entry name" value="Neprosin"/>
    <property type="match status" value="1"/>
</dbReference>
<keyword evidence="4" id="KW-1185">Reference proteome</keyword>
<sequence>MGLRKISFLAFVWFALLVGSDAEEQYSKQERRPIKTFKTIYGETIDCIDMYKQPAFDHPLLKDHKLQTKPSFPLNEKKHRQKAQVNQLERSHVLDSCPDGTIPILRRTKEYWTRAKLLEQTRPQIYHPSTPNSASFQYALLTLKSPDIAFSGARAFISYYIPKCDYGQFSGGQIWILDNNRLANIQVGWRVHPDLYGDNQNHFLTSWRNGTGCPDFGCQGFVQIDRSIALGQVLPNSSVIGGPQFELRFFVQQDINTKDWWLIITNDGGDIKLGYWPAKILPTLAGGARTLEFGGIASADDGMPFPAMGSGQFPDQSYLRACHVRQIQYFDQSSQTWMAPESTPPENIVATSKACYSAAVDNSFKDYGYTLLFGGPGGDNC</sequence>
<name>A0ABD3KU23_EUCGL</name>
<evidence type="ECO:0000313" key="3">
    <source>
        <dbReference type="EMBL" id="KAL3741082.1"/>
    </source>
</evidence>
<comment type="caution">
    <text evidence="3">The sequence shown here is derived from an EMBL/GenBank/DDBJ whole genome shotgun (WGS) entry which is preliminary data.</text>
</comment>
<accession>A0ABD3KU23</accession>
<dbReference type="InterPro" id="IPR025521">
    <property type="entry name" value="Neprosin_propep"/>
</dbReference>
<dbReference type="EMBL" id="JBJKBG010000005">
    <property type="protein sequence ID" value="KAL3741082.1"/>
    <property type="molecule type" value="Genomic_DNA"/>
</dbReference>
<gene>
    <name evidence="3" type="ORF">ACJRO7_022231</name>
</gene>
<feature type="signal peptide" evidence="1">
    <location>
        <begin position="1"/>
        <end position="22"/>
    </location>
</feature>
<dbReference type="InterPro" id="IPR004314">
    <property type="entry name" value="Neprosin"/>
</dbReference>
<evidence type="ECO:0000259" key="2">
    <source>
        <dbReference type="PROSITE" id="PS52045"/>
    </source>
</evidence>
<evidence type="ECO:0000256" key="1">
    <source>
        <dbReference type="SAM" id="SignalP"/>
    </source>
</evidence>
<feature type="chain" id="PRO_5044798157" description="Neprosin PEP catalytic domain-containing protein" evidence="1">
    <location>
        <begin position="23"/>
        <end position="381"/>
    </location>
</feature>
<keyword evidence="1" id="KW-0732">Signal</keyword>